<dbReference type="EMBL" id="UINC01003442">
    <property type="protein sequence ID" value="SVA06362.1"/>
    <property type="molecule type" value="Genomic_DNA"/>
</dbReference>
<feature type="region of interest" description="Disordered" evidence="3">
    <location>
        <begin position="750"/>
        <end position="782"/>
    </location>
</feature>
<dbReference type="PANTHER" id="PTHR24026:SF126">
    <property type="entry name" value="PROTOCADHERIN FAT 4"/>
    <property type="match status" value="1"/>
</dbReference>
<reference evidence="5" key="1">
    <citation type="submission" date="2018-05" db="EMBL/GenBank/DDBJ databases">
        <authorList>
            <person name="Lanie J.A."/>
            <person name="Ng W.-L."/>
            <person name="Kazmierczak K.M."/>
            <person name="Andrzejewski T.M."/>
            <person name="Davidsen T.M."/>
            <person name="Wayne K.J."/>
            <person name="Tettelin H."/>
            <person name="Glass J.I."/>
            <person name="Rusch D."/>
            <person name="Podicherti R."/>
            <person name="Tsui H.-C.T."/>
            <person name="Winkler M.E."/>
        </authorList>
    </citation>
    <scope>NUCLEOTIDE SEQUENCE</scope>
</reference>
<dbReference type="Gene3D" id="2.60.40.60">
    <property type="entry name" value="Cadherins"/>
    <property type="match status" value="4"/>
</dbReference>
<dbReference type="Pfam" id="PF05345">
    <property type="entry name" value="He_PIG"/>
    <property type="match status" value="2"/>
</dbReference>
<gene>
    <name evidence="5" type="ORF">METZ01_LOCUS59216</name>
</gene>
<dbReference type="InterPro" id="IPR002126">
    <property type="entry name" value="Cadherin-like_dom"/>
</dbReference>
<evidence type="ECO:0000259" key="4">
    <source>
        <dbReference type="PROSITE" id="PS50268"/>
    </source>
</evidence>
<feature type="domain" description="Cadherin" evidence="4">
    <location>
        <begin position="411"/>
        <end position="510"/>
    </location>
</feature>
<accession>A0A381SQU3</accession>
<dbReference type="SUPFAM" id="SSF49313">
    <property type="entry name" value="Cadherin-like"/>
    <property type="match status" value="6"/>
</dbReference>
<dbReference type="Gene3D" id="2.60.40.10">
    <property type="entry name" value="Immunoglobulins"/>
    <property type="match status" value="2"/>
</dbReference>
<dbReference type="Pfam" id="PF00028">
    <property type="entry name" value="Cadherin"/>
    <property type="match status" value="1"/>
</dbReference>
<dbReference type="GO" id="GO:0007156">
    <property type="term" value="P:homophilic cell adhesion via plasma membrane adhesion molecules"/>
    <property type="evidence" value="ECO:0007669"/>
    <property type="project" value="InterPro"/>
</dbReference>
<name>A0A381SQU3_9ZZZZ</name>
<dbReference type="CDD" id="cd11304">
    <property type="entry name" value="Cadherin_repeat"/>
    <property type="match status" value="4"/>
</dbReference>
<dbReference type="PANTHER" id="PTHR24026">
    <property type="entry name" value="FAT ATYPICAL CADHERIN-RELATED"/>
    <property type="match status" value="1"/>
</dbReference>
<dbReference type="PROSITE" id="PS50268">
    <property type="entry name" value="CADHERIN_2"/>
    <property type="match status" value="3"/>
</dbReference>
<dbReference type="SMART" id="SM00736">
    <property type="entry name" value="CADG"/>
    <property type="match status" value="5"/>
</dbReference>
<evidence type="ECO:0000313" key="5">
    <source>
        <dbReference type="EMBL" id="SVA06362.1"/>
    </source>
</evidence>
<feature type="domain" description="Cadherin" evidence="4">
    <location>
        <begin position="118"/>
        <end position="216"/>
    </location>
</feature>
<dbReference type="GO" id="GO:0005509">
    <property type="term" value="F:calcium ion binding"/>
    <property type="evidence" value="ECO:0007669"/>
    <property type="project" value="InterPro"/>
</dbReference>
<keyword evidence="2" id="KW-0472">Membrane</keyword>
<keyword evidence="2" id="KW-1133">Transmembrane helix</keyword>
<evidence type="ECO:0000256" key="1">
    <source>
        <dbReference type="ARBA" id="ARBA00022692"/>
    </source>
</evidence>
<dbReference type="InterPro" id="IPR006644">
    <property type="entry name" value="Cadg"/>
</dbReference>
<evidence type="ECO:0000256" key="2">
    <source>
        <dbReference type="ARBA" id="ARBA00022989"/>
    </source>
</evidence>
<evidence type="ECO:0000256" key="3">
    <source>
        <dbReference type="SAM" id="MobiDB-lite"/>
    </source>
</evidence>
<dbReference type="InterPro" id="IPR015919">
    <property type="entry name" value="Cadherin-like_sf"/>
</dbReference>
<dbReference type="SMART" id="SM00112">
    <property type="entry name" value="CA"/>
    <property type="match status" value="5"/>
</dbReference>
<dbReference type="GO" id="GO:0005886">
    <property type="term" value="C:plasma membrane"/>
    <property type="evidence" value="ECO:0007669"/>
    <property type="project" value="UniProtKB-SubCell"/>
</dbReference>
<dbReference type="AlphaFoldDB" id="A0A381SQU3"/>
<dbReference type="PRINTS" id="PR00205">
    <property type="entry name" value="CADHERIN"/>
</dbReference>
<sequence length="884" mass="91933">MTTSEDFTVTINDINDAPTLVTALTDQSNAEDAAFSFTIPSGTFNDEDGDTITYTATLSDGNALPSWLSLDGSTGVFTGTPLNDDVGVINVTVTASDGTLSVTDSFALTVVNTNDAPTAISLSASAIDENSSGTIIGDLTTSDVDVGDTHTYSLSGADADSFDIVNGQLKLKAGISANYETKSTYAVTITTTDSGGLTTSEDFTVTINDINDAPTLVTALTDQSNAEDAAFSFTIPSGTFNDEDGDTITYTATLSDGNALPSWLSLDGSTGVFTGTPLNDDVGVINVTVTASDGTLSVTDSFALTVVNTNDAPTAISLSASAIDENSSGTIIGDLTTSDVDVGDTHTYSLSGADADSFDIVNGQLKLKAGISANYETKSTYAVTVTTTDGSGSTFTESFSITINDINEAPTAIALSAAAIDENATGAVVGTLTTTDEDGGDSVTYTLSGADAASFEVVNGELKLKSDVSADHETQTSYSVTVTATDSGELTTSEDFTVTVNNLNDNSPTITSNSSVEMAENSNEVITVVGNDADGDTLVYSISGGNDAGLFTIDSATGALTLQAKTNGLTTTATSLPFSLTNLVDNGDGTYTVDIEVDLTVYSYAAVGGITLALVFDSTKISFDKTNLDITAGLTALSNNTSSGVKIVLYDGSGVNSFTGGKLGTLTFTPVAGATDPSITLTGSLTGGALDSIDSTESAETSTIYNWEEVRTDVDYENPTDANTDNVYEVTVQVSDGENTVTQDISVTVTDVSESGRIHNESTDNNDPSPTEPDNGGGDSDILPTWDLGDLPFFDYLDPWLTLDINLPVYTPINLVSLDSSLDEISDFTLEASDSWILDLETFEANQEKVVFSEHDSNYKNTSDILSDDYSNQIIDEPFVYTYD</sequence>
<dbReference type="InterPro" id="IPR013783">
    <property type="entry name" value="Ig-like_fold"/>
</dbReference>
<feature type="domain" description="Cadherin" evidence="4">
    <location>
        <begin position="314"/>
        <end position="412"/>
    </location>
</feature>
<organism evidence="5">
    <name type="scientific">marine metagenome</name>
    <dbReference type="NCBI Taxonomy" id="408172"/>
    <lineage>
        <taxon>unclassified sequences</taxon>
        <taxon>metagenomes</taxon>
        <taxon>ecological metagenomes</taxon>
    </lineage>
</organism>
<proteinExistence type="predicted"/>
<keyword evidence="1" id="KW-0812">Transmembrane</keyword>
<protein>
    <recommendedName>
        <fullName evidence="4">Cadherin domain-containing protein</fullName>
    </recommendedName>
</protein>